<name>X2B8P8_CAPTE</name>
<evidence type="ECO:0000256" key="1">
    <source>
        <dbReference type="SAM" id="Phobius"/>
    </source>
</evidence>
<sequence length="77" mass="9130">PITINNTEIQRVHSTRFLRVIIDDRVTWANHITHVSNKIAKSIGIINKVKHSLKQDTLMILYYSLIYPYLTFCFLLW</sequence>
<evidence type="ECO:0000313" key="3">
    <source>
        <dbReference type="Proteomes" id="UP000014760"/>
    </source>
</evidence>
<feature type="transmembrane region" description="Helical" evidence="1">
    <location>
        <begin position="58"/>
        <end position="76"/>
    </location>
</feature>
<keyword evidence="1" id="KW-1133">Transmembrane helix</keyword>
<dbReference type="HOGENOM" id="CLU_177991_0_0_1"/>
<keyword evidence="1" id="KW-0472">Membrane</keyword>
<dbReference type="AlphaFoldDB" id="X2B8P8"/>
<dbReference type="EMBL" id="AMQN01000162">
    <property type="status" value="NOT_ANNOTATED_CDS"/>
    <property type="molecule type" value="Genomic_DNA"/>
</dbReference>
<accession>X2B8P8</accession>
<keyword evidence="3" id="KW-1185">Reference proteome</keyword>
<proteinExistence type="predicted"/>
<dbReference type="OMA" id="LVWGNTD"/>
<keyword evidence="1" id="KW-0812">Transmembrane</keyword>
<dbReference type="OrthoDB" id="8062896at2759"/>
<reference evidence="3" key="2">
    <citation type="journal article" date="2013" name="Nature">
        <title>Insights into bilaterian evolution from three spiralian genomes.</title>
        <authorList>
            <person name="Simakov O."/>
            <person name="Marletaz F."/>
            <person name="Cho S.J."/>
            <person name="Edsinger-Gonzales E."/>
            <person name="Havlak P."/>
            <person name="Hellsten U."/>
            <person name="Kuo D.H."/>
            <person name="Larsson T."/>
            <person name="Lv J."/>
            <person name="Arendt D."/>
            <person name="Savage R."/>
            <person name="Osoegawa K."/>
            <person name="de Jong P."/>
            <person name="Grimwood J."/>
            <person name="Chapman J.A."/>
            <person name="Shapiro H."/>
            <person name="Aerts A."/>
            <person name="Otillar R.P."/>
            <person name="Terry A.Y."/>
            <person name="Boore J.L."/>
            <person name="Grigoriev I.V."/>
            <person name="Lindberg D.R."/>
            <person name="Seaver E.C."/>
            <person name="Weisblat D.A."/>
            <person name="Putnam N.H."/>
            <person name="Rokhsar D.S."/>
        </authorList>
    </citation>
    <scope>NUCLEOTIDE SEQUENCE</scope>
    <source>
        <strain evidence="3">I ESC-2004</strain>
    </source>
</reference>
<dbReference type="EnsemblMetazoa" id="CapteT75643">
    <property type="protein sequence ID" value="CapteP75643"/>
    <property type="gene ID" value="CapteG75643"/>
</dbReference>
<dbReference type="Proteomes" id="UP000014760">
    <property type="component" value="Unassembled WGS sequence"/>
</dbReference>
<organism evidence="2 3">
    <name type="scientific">Capitella teleta</name>
    <name type="common">Polychaete worm</name>
    <dbReference type="NCBI Taxonomy" id="283909"/>
    <lineage>
        <taxon>Eukaryota</taxon>
        <taxon>Metazoa</taxon>
        <taxon>Spiralia</taxon>
        <taxon>Lophotrochozoa</taxon>
        <taxon>Annelida</taxon>
        <taxon>Polychaeta</taxon>
        <taxon>Sedentaria</taxon>
        <taxon>Scolecida</taxon>
        <taxon>Capitellidae</taxon>
        <taxon>Capitella</taxon>
    </lineage>
</organism>
<reference evidence="3" key="1">
    <citation type="submission" date="2012-12" db="EMBL/GenBank/DDBJ databases">
        <authorList>
            <person name="Hellsten U."/>
            <person name="Grimwood J."/>
            <person name="Chapman J.A."/>
            <person name="Shapiro H."/>
            <person name="Aerts A."/>
            <person name="Otillar R.P."/>
            <person name="Terry A.Y."/>
            <person name="Boore J.L."/>
            <person name="Simakov O."/>
            <person name="Marletaz F."/>
            <person name="Cho S.-J."/>
            <person name="Edsinger-Gonzales E."/>
            <person name="Havlak P."/>
            <person name="Kuo D.-H."/>
            <person name="Larsson T."/>
            <person name="Lv J."/>
            <person name="Arendt D."/>
            <person name="Savage R."/>
            <person name="Osoegawa K."/>
            <person name="de Jong P."/>
            <person name="Lindberg D.R."/>
            <person name="Seaver E.C."/>
            <person name="Weisblat D.A."/>
            <person name="Putnam N.H."/>
            <person name="Grigoriev I.V."/>
            <person name="Rokhsar D.S."/>
        </authorList>
    </citation>
    <scope>NUCLEOTIDE SEQUENCE</scope>
    <source>
        <strain evidence="3">I ESC-2004</strain>
    </source>
</reference>
<protein>
    <submittedName>
        <fullName evidence="2">Uncharacterized protein</fullName>
    </submittedName>
</protein>
<reference evidence="2" key="3">
    <citation type="submission" date="2015-06" db="UniProtKB">
        <authorList>
            <consortium name="EnsemblMetazoa"/>
        </authorList>
    </citation>
    <scope>IDENTIFICATION</scope>
</reference>
<evidence type="ECO:0000313" key="2">
    <source>
        <dbReference type="EnsemblMetazoa" id="CapteP75643"/>
    </source>
</evidence>